<feature type="transmembrane region" description="Helical" evidence="7">
    <location>
        <begin position="184"/>
        <end position="206"/>
    </location>
</feature>
<keyword evidence="5 7" id="KW-0472">Membrane</keyword>
<evidence type="ECO:0000256" key="3">
    <source>
        <dbReference type="ARBA" id="ARBA00022692"/>
    </source>
</evidence>
<name>A0A0U4AFB0_9BACT</name>
<keyword evidence="4 7" id="KW-1133">Transmembrane helix</keyword>
<accession>A0A0U4AFB0</accession>
<evidence type="ECO:0000256" key="5">
    <source>
        <dbReference type="ARBA" id="ARBA00023136"/>
    </source>
</evidence>
<feature type="compositionally biased region" description="Basic and acidic residues" evidence="6">
    <location>
        <begin position="304"/>
        <end position="330"/>
    </location>
</feature>
<keyword evidence="2" id="KW-1003">Cell membrane</keyword>
<gene>
    <name evidence="8" type="ORF">AUC43_18580</name>
</gene>
<dbReference type="InterPro" id="IPR017039">
    <property type="entry name" value="Virul_fac_BrkB"/>
</dbReference>
<proteinExistence type="predicted"/>
<dbReference type="NCBIfam" id="TIGR00765">
    <property type="entry name" value="yihY_not_rbn"/>
    <property type="match status" value="1"/>
</dbReference>
<comment type="subcellular location">
    <subcellularLocation>
        <location evidence="1">Cell membrane</location>
        <topology evidence="1">Multi-pass membrane protein</topology>
    </subcellularLocation>
</comment>
<dbReference type="PIRSF" id="PIRSF035875">
    <property type="entry name" value="RNase_BN"/>
    <property type="match status" value="1"/>
</dbReference>
<feature type="transmembrane region" description="Helical" evidence="7">
    <location>
        <begin position="250"/>
        <end position="271"/>
    </location>
</feature>
<sequence>MNQLTAKGIWEVFKQTGAGFSHDKVPKLSAALAYYAIFSLGPMLMVIIFTSELLWQQQAVEGKLFGQIQALVGAKAALQVQDIIRSAAFDGNNKLNALIGFVTLTIAATGLFTEMQDSINTIWQLKIKPNAGWRQVLQSRATSFLLIVSLGFLLIVSLIITGLVEGLMGRLKEIFPDTTVILVYVANLLLTLLITSALFAIIYKVLPDAIIRWKDVAVGAVFTALLFMLGKFGITLYLKNSNVGTAYGTAGSLVVLLLWIYYSTIILYFGAEFTKCYVIKYGTEIQPNKQAVLVQTVQVESKEMSVRENEENRENLERELQRTKDDLDRKRMGRSR</sequence>
<evidence type="ECO:0000256" key="1">
    <source>
        <dbReference type="ARBA" id="ARBA00004651"/>
    </source>
</evidence>
<evidence type="ECO:0000256" key="6">
    <source>
        <dbReference type="SAM" id="MobiDB-lite"/>
    </source>
</evidence>
<dbReference type="EMBL" id="CP013909">
    <property type="protein sequence ID" value="ALW86908.1"/>
    <property type="molecule type" value="Genomic_DNA"/>
</dbReference>
<reference evidence="8 9" key="1">
    <citation type="submission" date="2015-12" db="EMBL/GenBank/DDBJ databases">
        <authorList>
            <person name="Shamseldin A."/>
            <person name="Moawad H."/>
            <person name="Abd El-Rahim W.M."/>
            <person name="Sadowsky M.J."/>
        </authorList>
    </citation>
    <scope>NUCLEOTIDE SEQUENCE [LARGE SCALE GENOMIC DNA]</scope>
    <source>
        <strain evidence="8 9">DG5B</strain>
    </source>
</reference>
<dbReference type="PANTHER" id="PTHR30213:SF1">
    <property type="entry name" value="INNER MEMBRANE PROTEIN YHJD"/>
    <property type="match status" value="1"/>
</dbReference>
<feature type="transmembrane region" description="Helical" evidence="7">
    <location>
        <begin position="144"/>
        <end position="164"/>
    </location>
</feature>
<dbReference type="AlphaFoldDB" id="A0A0U4AFB0"/>
<evidence type="ECO:0000256" key="4">
    <source>
        <dbReference type="ARBA" id="ARBA00022989"/>
    </source>
</evidence>
<dbReference type="GO" id="GO:0005886">
    <property type="term" value="C:plasma membrane"/>
    <property type="evidence" value="ECO:0007669"/>
    <property type="project" value="UniProtKB-SubCell"/>
</dbReference>
<feature type="transmembrane region" description="Helical" evidence="7">
    <location>
        <begin position="218"/>
        <end position="238"/>
    </location>
</feature>
<keyword evidence="9" id="KW-1185">Reference proteome</keyword>
<feature type="region of interest" description="Disordered" evidence="6">
    <location>
        <begin position="304"/>
        <end position="336"/>
    </location>
</feature>
<evidence type="ECO:0000256" key="7">
    <source>
        <dbReference type="SAM" id="Phobius"/>
    </source>
</evidence>
<evidence type="ECO:0000313" key="8">
    <source>
        <dbReference type="EMBL" id="ALW86908.1"/>
    </source>
</evidence>
<dbReference type="RefSeq" id="WP_068197254.1">
    <property type="nucleotide sequence ID" value="NZ_CP013909.1"/>
</dbReference>
<dbReference type="Proteomes" id="UP000059542">
    <property type="component" value="Chromosome"/>
</dbReference>
<organism evidence="8 9">
    <name type="scientific">Hymenobacter sedentarius</name>
    <dbReference type="NCBI Taxonomy" id="1411621"/>
    <lineage>
        <taxon>Bacteria</taxon>
        <taxon>Pseudomonadati</taxon>
        <taxon>Bacteroidota</taxon>
        <taxon>Cytophagia</taxon>
        <taxon>Cytophagales</taxon>
        <taxon>Hymenobacteraceae</taxon>
        <taxon>Hymenobacter</taxon>
    </lineage>
</organism>
<dbReference type="KEGG" id="hyg:AUC43_18580"/>
<dbReference type="Pfam" id="PF03631">
    <property type="entry name" value="Virul_fac_BrkB"/>
    <property type="match status" value="1"/>
</dbReference>
<evidence type="ECO:0000256" key="2">
    <source>
        <dbReference type="ARBA" id="ARBA00022475"/>
    </source>
</evidence>
<feature type="transmembrane region" description="Helical" evidence="7">
    <location>
        <begin position="32"/>
        <end position="55"/>
    </location>
</feature>
<keyword evidence="3 7" id="KW-0812">Transmembrane</keyword>
<dbReference type="OrthoDB" id="9797028at2"/>
<protein>
    <submittedName>
        <fullName evidence="8">Ribonuclease BN</fullName>
    </submittedName>
</protein>
<evidence type="ECO:0000313" key="9">
    <source>
        <dbReference type="Proteomes" id="UP000059542"/>
    </source>
</evidence>
<dbReference type="PANTHER" id="PTHR30213">
    <property type="entry name" value="INNER MEMBRANE PROTEIN YHJD"/>
    <property type="match status" value="1"/>
</dbReference>